<evidence type="ECO:0000313" key="1">
    <source>
        <dbReference type="EnsemblPlants" id="OB02G30310.1"/>
    </source>
</evidence>
<dbReference type="EnsemblPlants" id="OB02G30310.1">
    <property type="protein sequence ID" value="OB02G30310.1"/>
    <property type="gene ID" value="OB02G30310"/>
</dbReference>
<organism evidence="1">
    <name type="scientific">Oryza brachyantha</name>
    <name type="common">malo sina</name>
    <dbReference type="NCBI Taxonomy" id="4533"/>
    <lineage>
        <taxon>Eukaryota</taxon>
        <taxon>Viridiplantae</taxon>
        <taxon>Streptophyta</taxon>
        <taxon>Embryophyta</taxon>
        <taxon>Tracheophyta</taxon>
        <taxon>Spermatophyta</taxon>
        <taxon>Magnoliopsida</taxon>
        <taxon>Liliopsida</taxon>
        <taxon>Poales</taxon>
        <taxon>Poaceae</taxon>
        <taxon>BOP clade</taxon>
        <taxon>Oryzoideae</taxon>
        <taxon>Oryzeae</taxon>
        <taxon>Oryzinae</taxon>
        <taxon>Oryza</taxon>
    </lineage>
</organism>
<evidence type="ECO:0000313" key="2">
    <source>
        <dbReference type="Proteomes" id="UP000006038"/>
    </source>
</evidence>
<dbReference type="AlphaFoldDB" id="J3LEG4"/>
<dbReference type="HOGENOM" id="CLU_2747559_0_0_1"/>
<keyword evidence="2" id="KW-1185">Reference proteome</keyword>
<reference evidence="1" key="1">
    <citation type="submission" date="2013-04" db="UniProtKB">
        <authorList>
            <consortium name="EnsemblPlants"/>
        </authorList>
    </citation>
    <scope>IDENTIFICATION</scope>
</reference>
<dbReference type="Gramene" id="OB02G30310.1">
    <property type="protein sequence ID" value="OB02G30310.1"/>
    <property type="gene ID" value="OB02G30310"/>
</dbReference>
<sequence length="71" mass="8144">VLPLSSESCAVISRSDSRPIFRTRWSDEPFRIILECAAVGTEEIEAFPAGPCRQYQISLNQPLRKMLRMLY</sequence>
<accession>J3LEG4</accession>
<name>J3LEG4_ORYBR</name>
<proteinExistence type="predicted"/>
<protein>
    <submittedName>
        <fullName evidence="1">Uncharacterized protein</fullName>
    </submittedName>
</protein>
<dbReference type="Proteomes" id="UP000006038">
    <property type="component" value="Unassembled WGS sequence"/>
</dbReference>